<dbReference type="GO" id="GO:0006508">
    <property type="term" value="P:proteolysis"/>
    <property type="evidence" value="ECO:0007669"/>
    <property type="project" value="UniProtKB-KW"/>
</dbReference>
<sequence length="147" mass="15785">MIAPAPLAHAPEPAPGNTLRFAGYAALFDTPDAGRDTIRRGAFAHTLAAREDPLPLLWQHRADLRIGWIEAISEDARGLRVIAALDRPEAAPGLALKRGSVTGLSFGYRARTSRTGPAGRELLAVDLFEVSLVTHPMQHGARVHLVS</sequence>
<dbReference type="RefSeq" id="WP_213500656.1">
    <property type="nucleotide sequence ID" value="NZ_CP054856.1"/>
</dbReference>
<evidence type="ECO:0000313" key="6">
    <source>
        <dbReference type="Proteomes" id="UP000677126"/>
    </source>
</evidence>
<dbReference type="GO" id="GO:0008233">
    <property type="term" value="F:peptidase activity"/>
    <property type="evidence" value="ECO:0007669"/>
    <property type="project" value="UniProtKB-KW"/>
</dbReference>
<dbReference type="Pfam" id="PF04586">
    <property type="entry name" value="Peptidase_S78"/>
    <property type="match status" value="1"/>
</dbReference>
<evidence type="ECO:0000256" key="3">
    <source>
        <dbReference type="ARBA" id="ARBA00022801"/>
    </source>
</evidence>
<keyword evidence="1" id="KW-1188">Viral release from host cell</keyword>
<dbReference type="Proteomes" id="UP000677126">
    <property type="component" value="Chromosome"/>
</dbReference>
<evidence type="ECO:0000313" key="5">
    <source>
        <dbReference type="EMBL" id="QVM84946.1"/>
    </source>
</evidence>
<organism evidence="5 6">
    <name type="scientific">Novosphingobium decolorationis</name>
    <dbReference type="NCBI Taxonomy" id="2698673"/>
    <lineage>
        <taxon>Bacteria</taxon>
        <taxon>Pseudomonadati</taxon>
        <taxon>Pseudomonadota</taxon>
        <taxon>Alphaproteobacteria</taxon>
        <taxon>Sphingomonadales</taxon>
        <taxon>Sphingomonadaceae</taxon>
        <taxon>Novosphingobium</taxon>
    </lineage>
</organism>
<keyword evidence="6" id="KW-1185">Reference proteome</keyword>
<dbReference type="InterPro" id="IPR006433">
    <property type="entry name" value="Prohead_protease"/>
</dbReference>
<dbReference type="NCBIfam" id="TIGR01543">
    <property type="entry name" value="proheadase_HK97"/>
    <property type="match status" value="1"/>
</dbReference>
<name>A0ABX8E6Z4_9SPHN</name>
<feature type="domain" description="Prohead serine protease" evidence="4">
    <location>
        <begin position="19"/>
        <end position="144"/>
    </location>
</feature>
<protein>
    <submittedName>
        <fullName evidence="5">HK97 family phage prohead protease</fullName>
    </submittedName>
</protein>
<dbReference type="EMBL" id="CP054856">
    <property type="protein sequence ID" value="QVM84946.1"/>
    <property type="molecule type" value="Genomic_DNA"/>
</dbReference>
<keyword evidence="3" id="KW-0378">Hydrolase</keyword>
<evidence type="ECO:0000259" key="4">
    <source>
        <dbReference type="Pfam" id="PF04586"/>
    </source>
</evidence>
<evidence type="ECO:0000256" key="1">
    <source>
        <dbReference type="ARBA" id="ARBA00022612"/>
    </source>
</evidence>
<dbReference type="InterPro" id="IPR054613">
    <property type="entry name" value="Peptidase_S78_dom"/>
</dbReference>
<gene>
    <name evidence="5" type="ORF">HT578_15725</name>
</gene>
<dbReference type="SUPFAM" id="SSF50789">
    <property type="entry name" value="Herpes virus serine proteinase, assemblin"/>
    <property type="match status" value="1"/>
</dbReference>
<proteinExistence type="predicted"/>
<evidence type="ECO:0000256" key="2">
    <source>
        <dbReference type="ARBA" id="ARBA00022670"/>
    </source>
</evidence>
<accession>A0ABX8E6Z4</accession>
<reference evidence="5 6" key="1">
    <citation type="journal article" date="2021" name="Int. J. Syst. Evol. Microbiol.">
        <title>Novosphingobium decolorationis sp. nov., an aniline blue-decolourizing bacterium isolated from East Pacific sediment.</title>
        <authorList>
            <person name="Chen X."/>
            <person name="Dong B."/>
            <person name="Chen T."/>
            <person name="Ren N."/>
            <person name="Wang J."/>
            <person name="Xu Y."/>
            <person name="Yang J."/>
            <person name="Zhu S."/>
            <person name="Chen J."/>
        </authorList>
    </citation>
    <scope>NUCLEOTIDE SEQUENCE [LARGE SCALE GENOMIC DNA]</scope>
    <source>
        <strain evidence="5 6">502str22</strain>
    </source>
</reference>
<keyword evidence="2 5" id="KW-0645">Protease</keyword>